<dbReference type="InterPro" id="IPR028082">
    <property type="entry name" value="Peripla_BP_I"/>
</dbReference>
<dbReference type="InterPro" id="IPR046335">
    <property type="entry name" value="LacI/GalR-like_sensor"/>
</dbReference>
<dbReference type="Proteomes" id="UP000094869">
    <property type="component" value="Unassembled WGS sequence"/>
</dbReference>
<evidence type="ECO:0000256" key="1">
    <source>
        <dbReference type="ARBA" id="ARBA00022491"/>
    </source>
</evidence>
<keyword evidence="1" id="KW-0678">Repressor</keyword>
<dbReference type="Pfam" id="PF13377">
    <property type="entry name" value="Peripla_BP_3"/>
    <property type="match status" value="1"/>
</dbReference>
<evidence type="ECO:0000256" key="3">
    <source>
        <dbReference type="ARBA" id="ARBA00023125"/>
    </source>
</evidence>
<feature type="domain" description="HTH gntR-type" evidence="5">
    <location>
        <begin position="12"/>
        <end position="80"/>
    </location>
</feature>
<evidence type="ECO:0000313" key="8">
    <source>
        <dbReference type="Proteomes" id="UP000094869"/>
    </source>
</evidence>
<proteinExistence type="predicted"/>
<dbReference type="EMBL" id="MEHD01000014">
    <property type="protein sequence ID" value="ODR59791.1"/>
    <property type="molecule type" value="Genomic_DNA"/>
</dbReference>
<keyword evidence="4" id="KW-0804">Transcription</keyword>
<organism evidence="6">
    <name type="scientific">Eisenbergiella tayi</name>
    <dbReference type="NCBI Taxonomy" id="1432052"/>
    <lineage>
        <taxon>Bacteria</taxon>
        <taxon>Bacillati</taxon>
        <taxon>Bacillota</taxon>
        <taxon>Clostridia</taxon>
        <taxon>Lachnospirales</taxon>
        <taxon>Lachnospiraceae</taxon>
        <taxon>Eisenbergiella</taxon>
    </lineage>
</organism>
<evidence type="ECO:0000313" key="6">
    <source>
        <dbReference type="EMBL" id="ODR48019.1"/>
    </source>
</evidence>
<evidence type="ECO:0000313" key="7">
    <source>
        <dbReference type="EMBL" id="ODR59791.1"/>
    </source>
</evidence>
<name>A0A1E3UDL1_9FIRM</name>
<dbReference type="Gene3D" id="1.10.10.10">
    <property type="entry name" value="Winged helix-like DNA-binding domain superfamily/Winged helix DNA-binding domain"/>
    <property type="match status" value="1"/>
</dbReference>
<dbReference type="PANTHER" id="PTHR30146:SF148">
    <property type="entry name" value="HTH-TYPE TRANSCRIPTIONAL REPRESSOR PURR-RELATED"/>
    <property type="match status" value="1"/>
</dbReference>
<dbReference type="Gene3D" id="3.40.50.2300">
    <property type="match status" value="2"/>
</dbReference>
<evidence type="ECO:0000259" key="5">
    <source>
        <dbReference type="PROSITE" id="PS50949"/>
    </source>
</evidence>
<accession>A0A1E3UDL1</accession>
<sequence length="365" mass="41601">MYLIEAGEEIMNRENKEIADILRKEVKQLQSDRLIKLESERKLEQRLMVGRQRIREVINQLVSEGLLIKYEGKGTYIAPIVKNKYVNLICSPSIKLNDPFYNRMLMELTSYSAKNSVNMIPLTLDTLENGDMISPVLMIGKFEEDSLQRIKKIYPHIISFENYPDHDDFAQIYFDHFKIGINAAKVLAGYGHKKVVHITGPDTYASALYRKNGFIRGSRKNGIDYVILESKMNFRGGYALADQVSNLVMIRKFTAVFAANDWMAIGLIQALRTKGIEVPDQVSVLSVDNIPLASQFAPALTTYSLDANMMIAECFSLMDAAESRMGSREENNVMDEQKFHKRVILQPILITRDTLIKQDNPFSGR</sequence>
<dbReference type="EMBL" id="MEHA01000018">
    <property type="protein sequence ID" value="ODR48019.1"/>
    <property type="molecule type" value="Genomic_DNA"/>
</dbReference>
<dbReference type="InterPro" id="IPR036390">
    <property type="entry name" value="WH_DNA-bd_sf"/>
</dbReference>
<dbReference type="Pfam" id="PF00392">
    <property type="entry name" value="GntR"/>
    <property type="match status" value="1"/>
</dbReference>
<reference evidence="6" key="2">
    <citation type="submission" date="2016-08" db="EMBL/GenBank/DDBJ databases">
        <authorList>
            <person name="Seilhamer J.J."/>
        </authorList>
    </citation>
    <scope>NUCLEOTIDE SEQUENCE [LARGE SCALE GENOMIC DNA]</scope>
    <source>
        <strain evidence="6">NML150140-1</strain>
    </source>
</reference>
<dbReference type="OrthoDB" id="43195at2"/>
<dbReference type="SUPFAM" id="SSF53822">
    <property type="entry name" value="Periplasmic binding protein-like I"/>
    <property type="match status" value="1"/>
</dbReference>
<dbReference type="PANTHER" id="PTHR30146">
    <property type="entry name" value="LACI-RELATED TRANSCRIPTIONAL REPRESSOR"/>
    <property type="match status" value="1"/>
</dbReference>
<protein>
    <recommendedName>
        <fullName evidence="5">HTH gntR-type domain-containing protein</fullName>
    </recommendedName>
</protein>
<keyword evidence="8" id="KW-1185">Reference proteome</keyword>
<keyword evidence="2" id="KW-0805">Transcription regulation</keyword>
<comment type="caution">
    <text evidence="6">The sequence shown here is derived from an EMBL/GenBank/DDBJ whole genome shotgun (WGS) entry which is preliminary data.</text>
</comment>
<dbReference type="Proteomes" id="UP000094271">
    <property type="component" value="Unassembled WGS sequence"/>
</dbReference>
<dbReference type="InterPro" id="IPR000524">
    <property type="entry name" value="Tscrpt_reg_HTH_GntR"/>
</dbReference>
<dbReference type="AlphaFoldDB" id="A0A1E3UDL1"/>
<dbReference type="SUPFAM" id="SSF46785">
    <property type="entry name" value="Winged helix' DNA-binding domain"/>
    <property type="match status" value="1"/>
</dbReference>
<dbReference type="GO" id="GO:0000976">
    <property type="term" value="F:transcription cis-regulatory region binding"/>
    <property type="evidence" value="ECO:0007669"/>
    <property type="project" value="TreeGrafter"/>
</dbReference>
<dbReference type="CDD" id="cd06267">
    <property type="entry name" value="PBP1_LacI_sugar_binding-like"/>
    <property type="match status" value="1"/>
</dbReference>
<reference evidence="7 8" key="1">
    <citation type="submission" date="2016-08" db="EMBL/GenBank/DDBJ databases">
        <title>Characterization of Isolates of Eisenbergiella tayi Derived from Blood Cultures, Using Whole Genome Sequencing.</title>
        <authorList>
            <person name="Bernier A.-M."/>
            <person name="Burdz T."/>
            <person name="Wiebe D."/>
            <person name="Bernard K."/>
        </authorList>
    </citation>
    <scope>NUCLEOTIDE SEQUENCE [LARGE SCALE GENOMIC DNA]</scope>
    <source>
        <strain evidence="7 8">NML120146</strain>
    </source>
</reference>
<evidence type="ECO:0000256" key="4">
    <source>
        <dbReference type="ARBA" id="ARBA00023163"/>
    </source>
</evidence>
<dbReference type="PROSITE" id="PS50949">
    <property type="entry name" value="HTH_GNTR"/>
    <property type="match status" value="1"/>
</dbReference>
<dbReference type="GO" id="GO:0003700">
    <property type="term" value="F:DNA-binding transcription factor activity"/>
    <property type="evidence" value="ECO:0007669"/>
    <property type="project" value="InterPro"/>
</dbReference>
<dbReference type="InterPro" id="IPR036388">
    <property type="entry name" value="WH-like_DNA-bd_sf"/>
</dbReference>
<dbReference type="PRINTS" id="PR00035">
    <property type="entry name" value="HTHGNTR"/>
</dbReference>
<evidence type="ECO:0000256" key="2">
    <source>
        <dbReference type="ARBA" id="ARBA00023015"/>
    </source>
</evidence>
<keyword evidence="3" id="KW-0238">DNA-binding</keyword>
<gene>
    <name evidence="6" type="ORF">BEI59_21905</name>
    <name evidence="7" type="ORF">BEI63_06455</name>
</gene>